<keyword evidence="1" id="KW-0175">Coiled coil</keyword>
<dbReference type="PANTHER" id="PTHR28086:SF1">
    <property type="entry name" value="CU(2+) SUPPRESSING AND BLEOMYCIN SENSITIVE PROTEIN 1"/>
    <property type="match status" value="1"/>
</dbReference>
<feature type="non-terminal residue" evidence="2">
    <location>
        <position position="1"/>
    </location>
</feature>
<keyword evidence="3" id="KW-1185">Reference proteome</keyword>
<comment type="caution">
    <text evidence="2">The sequence shown here is derived from an EMBL/GenBank/DDBJ whole genome shotgun (WGS) entry which is preliminary data.</text>
</comment>
<dbReference type="EMBL" id="JAEPQZ010000005">
    <property type="protein sequence ID" value="KAG2181047.1"/>
    <property type="molecule type" value="Genomic_DNA"/>
</dbReference>
<feature type="coiled-coil region" evidence="1">
    <location>
        <begin position="139"/>
        <end position="180"/>
    </location>
</feature>
<dbReference type="Pfam" id="PF10303">
    <property type="entry name" value="DUF2408"/>
    <property type="match status" value="2"/>
</dbReference>
<sequence>HPVLEQLIAIRHRLSALKKDRDSYTKPETVLNLWNDTKAQIEKLSELRSENLWNSDSRNRVNDVLDDVMSLLSLFFMSIGRTRESPAVYAQLVTQYLDQLVEMGVYTEALLLPTEGRLKDIEEIINADAQRPDISEPIIKLIRRKLAKCKETLQALLANLHEVSEDLKPVQNELVELRRQLSILAGRAGGFSETEIQEIQKKLRKIDNRRVDGKFMAPDGSIPAGQALVVGLLEQLFEETHDLMASTDSISESLTPIADRLKEIKGQLERLSLTHRWTLRETDLYTFQLQLQEIEKLRVDGKFVDSEGKVPEGQTLLNFLLRACYRLMSKMLSESVPVAEALMPVYNQLSTVRRCLIEVTKWGAPDSGKSYIRNGRAGALSNSHNLSVRELYPYQMKLASIDNMRQNGTFYDEDGMIPEGQGVCVAILNECYDILHDLISKVEDEDNSNSDE</sequence>
<gene>
    <name evidence="2" type="ORF">INT43_008629</name>
</gene>
<protein>
    <submittedName>
        <fullName evidence="2">Uncharacterized protein</fullName>
    </submittedName>
</protein>
<name>A0A8H7PVG3_MORIS</name>
<proteinExistence type="predicted"/>
<evidence type="ECO:0000256" key="1">
    <source>
        <dbReference type="SAM" id="Coils"/>
    </source>
</evidence>
<dbReference type="GO" id="GO:0005737">
    <property type="term" value="C:cytoplasm"/>
    <property type="evidence" value="ECO:0007669"/>
    <property type="project" value="TreeGrafter"/>
</dbReference>
<dbReference type="GO" id="GO:0005634">
    <property type="term" value="C:nucleus"/>
    <property type="evidence" value="ECO:0007669"/>
    <property type="project" value="TreeGrafter"/>
</dbReference>
<reference evidence="2" key="1">
    <citation type="submission" date="2020-12" db="EMBL/GenBank/DDBJ databases">
        <title>Metabolic potential, ecology and presence of endohyphal bacteria is reflected in genomic diversity of Mucoromycotina.</title>
        <authorList>
            <person name="Muszewska A."/>
            <person name="Okrasinska A."/>
            <person name="Steczkiewicz K."/>
            <person name="Drgas O."/>
            <person name="Orlowska M."/>
            <person name="Perlinska-Lenart U."/>
            <person name="Aleksandrzak-Piekarczyk T."/>
            <person name="Szatraj K."/>
            <person name="Zielenkiewicz U."/>
            <person name="Pilsyk S."/>
            <person name="Malc E."/>
            <person name="Mieczkowski P."/>
            <person name="Kruszewska J.S."/>
            <person name="Biernat P."/>
            <person name="Pawlowska J."/>
        </authorList>
    </citation>
    <scope>NUCLEOTIDE SEQUENCE</scope>
    <source>
        <strain evidence="2">WA0000067209</strain>
    </source>
</reference>
<dbReference type="Proteomes" id="UP000654370">
    <property type="component" value="Unassembled WGS sequence"/>
</dbReference>
<dbReference type="InterPro" id="IPR018810">
    <property type="entry name" value="UPF0662"/>
</dbReference>
<evidence type="ECO:0000313" key="3">
    <source>
        <dbReference type="Proteomes" id="UP000654370"/>
    </source>
</evidence>
<dbReference type="AlphaFoldDB" id="A0A8H7PVG3"/>
<dbReference type="OrthoDB" id="2011986at2759"/>
<accession>A0A8H7PVG3</accession>
<evidence type="ECO:0000313" key="2">
    <source>
        <dbReference type="EMBL" id="KAG2181047.1"/>
    </source>
</evidence>
<organism evidence="2 3">
    <name type="scientific">Mortierella isabellina</name>
    <name type="common">Filamentous fungus</name>
    <name type="synonym">Umbelopsis isabellina</name>
    <dbReference type="NCBI Taxonomy" id="91625"/>
    <lineage>
        <taxon>Eukaryota</taxon>
        <taxon>Fungi</taxon>
        <taxon>Fungi incertae sedis</taxon>
        <taxon>Mucoromycota</taxon>
        <taxon>Mucoromycotina</taxon>
        <taxon>Umbelopsidomycetes</taxon>
        <taxon>Umbelopsidales</taxon>
        <taxon>Umbelopsidaceae</taxon>
        <taxon>Umbelopsis</taxon>
    </lineage>
</organism>
<dbReference type="PANTHER" id="PTHR28086">
    <property type="entry name" value="UPF0662 PROTEIN YPL260W"/>
    <property type="match status" value="1"/>
</dbReference>